<dbReference type="EMBL" id="CANTFL010000174">
    <property type="protein sequence ID" value="CAI5717264.1"/>
    <property type="molecule type" value="Genomic_DNA"/>
</dbReference>
<name>A0AAV0T919_HYABA</name>
<evidence type="ECO:0008006" key="3">
    <source>
        <dbReference type="Google" id="ProtNLM"/>
    </source>
</evidence>
<organism evidence="1 2">
    <name type="scientific">Hyaloperonospora brassicae</name>
    <name type="common">Brassica downy mildew</name>
    <name type="synonym">Peronospora brassicae</name>
    <dbReference type="NCBI Taxonomy" id="162125"/>
    <lineage>
        <taxon>Eukaryota</taxon>
        <taxon>Sar</taxon>
        <taxon>Stramenopiles</taxon>
        <taxon>Oomycota</taxon>
        <taxon>Peronosporomycetes</taxon>
        <taxon>Peronosporales</taxon>
        <taxon>Peronosporaceae</taxon>
        <taxon>Hyaloperonospora</taxon>
    </lineage>
</organism>
<evidence type="ECO:0000313" key="2">
    <source>
        <dbReference type="Proteomes" id="UP001162031"/>
    </source>
</evidence>
<reference evidence="1" key="1">
    <citation type="submission" date="2022-12" db="EMBL/GenBank/DDBJ databases">
        <authorList>
            <person name="Webb A."/>
        </authorList>
    </citation>
    <scope>NUCLEOTIDE SEQUENCE</scope>
    <source>
        <strain evidence="1">Hp1</strain>
    </source>
</reference>
<comment type="caution">
    <text evidence="1">The sequence shown here is derived from an EMBL/GenBank/DDBJ whole genome shotgun (WGS) entry which is preliminary data.</text>
</comment>
<protein>
    <recommendedName>
        <fullName evidence="3">DHHA1 domain-containing protein</fullName>
    </recommendedName>
</protein>
<evidence type="ECO:0000313" key="1">
    <source>
        <dbReference type="EMBL" id="CAI5717264.1"/>
    </source>
</evidence>
<dbReference type="Proteomes" id="UP001162031">
    <property type="component" value="Unassembled WGS sequence"/>
</dbReference>
<accession>A0AAV0T919</accession>
<proteinExistence type="predicted"/>
<sequence>MHSEIDKLVKSLNKAIKLHDKKGVKIKFFSSEEYQRALGHMITVNSGRGANDKLNMFKILEEKMGKEGLTGLATTIAAKGGGHDQMAASALTTFLKQSEEAMPLSGGTRTLADRKKADALRVIV</sequence>
<gene>
    <name evidence="1" type="ORF">HBR001_LOCUS1784</name>
</gene>
<keyword evidence="2" id="KW-1185">Reference proteome</keyword>
<dbReference type="AlphaFoldDB" id="A0AAV0T919"/>